<dbReference type="InterPro" id="IPR046516">
    <property type="entry name" value="DUF6694"/>
</dbReference>
<gene>
    <name evidence="1" type="ORF">QG404_04815</name>
</gene>
<protein>
    <recommendedName>
        <fullName evidence="3">Lipoprotein</fullName>
    </recommendedName>
</protein>
<reference evidence="1 2" key="1">
    <citation type="submission" date="2023-04" db="EMBL/GenBank/DDBJ databases">
        <title>Genome dynamics across the evolutionary transition to endosymbiosis.</title>
        <authorList>
            <person name="Siozios S."/>
            <person name="Nadal-Jimenez P."/>
            <person name="Azagi T."/>
            <person name="Sprong H."/>
            <person name="Frost C.L."/>
            <person name="Parratt S.R."/>
            <person name="Taylor G."/>
            <person name="Brettell L."/>
            <person name="Lew K.C."/>
            <person name="Croft L."/>
            <person name="King K.C."/>
            <person name="Brockhurst M.A."/>
            <person name="Hypsa V."/>
            <person name="Novakova E."/>
            <person name="Darby A.C."/>
            <person name="Hurst G.D.D."/>
        </authorList>
    </citation>
    <scope>NUCLEOTIDE SEQUENCE [LARGE SCALE GENOMIC DNA]</scope>
    <source>
        <strain evidence="2">aApi_AU</strain>
    </source>
</reference>
<evidence type="ECO:0000313" key="1">
    <source>
        <dbReference type="EMBL" id="WGO84218.1"/>
    </source>
</evidence>
<keyword evidence="2" id="KW-1185">Reference proteome</keyword>
<dbReference type="PROSITE" id="PS51257">
    <property type="entry name" value="PROKAR_LIPOPROTEIN"/>
    <property type="match status" value="1"/>
</dbReference>
<dbReference type="Proteomes" id="UP001231859">
    <property type="component" value="Chromosome"/>
</dbReference>
<dbReference type="Pfam" id="PF20404">
    <property type="entry name" value="DUF6694"/>
    <property type="match status" value="1"/>
</dbReference>
<evidence type="ECO:0000313" key="2">
    <source>
        <dbReference type="Proteomes" id="UP001231859"/>
    </source>
</evidence>
<sequence>MRFNLLIFFISFLLLGCEQQLKLNGENKQLLRSSIAEVRDSLSFEKQQQFDEAIDITMFNSINFDEYRQLGERAASRALEKRICRTLDGKTAEQVINDAKKIKIDRLAFDENLLF</sequence>
<proteinExistence type="predicted"/>
<dbReference type="RefSeq" id="WP_280939243.1">
    <property type="nucleotide sequence ID" value="NZ_CP123759.1"/>
</dbReference>
<organism evidence="1 2">
    <name type="scientific">Arsenophonus apicola</name>
    <dbReference type="NCBI Taxonomy" id="2879119"/>
    <lineage>
        <taxon>Bacteria</taxon>
        <taxon>Pseudomonadati</taxon>
        <taxon>Pseudomonadota</taxon>
        <taxon>Gammaproteobacteria</taxon>
        <taxon>Enterobacterales</taxon>
        <taxon>Morganellaceae</taxon>
        <taxon>Arsenophonus</taxon>
    </lineage>
</organism>
<accession>A0ABY8P3Z4</accession>
<name>A0ABY8P3Z4_9GAMM</name>
<evidence type="ECO:0008006" key="3">
    <source>
        <dbReference type="Google" id="ProtNLM"/>
    </source>
</evidence>
<dbReference type="EMBL" id="CP123759">
    <property type="protein sequence ID" value="WGO84218.1"/>
    <property type="molecule type" value="Genomic_DNA"/>
</dbReference>